<gene>
    <name evidence="2" type="ORF">AUR04nite_28800</name>
</gene>
<dbReference type="RefSeq" id="WP_170184223.1">
    <property type="nucleotide sequence ID" value="NZ_BAAAJL010000016.1"/>
</dbReference>
<organism evidence="2 3">
    <name type="scientific">Glutamicibacter uratoxydans</name>
    <name type="common">Arthrobacter uratoxydans</name>
    <dbReference type="NCBI Taxonomy" id="43667"/>
    <lineage>
        <taxon>Bacteria</taxon>
        <taxon>Bacillati</taxon>
        <taxon>Actinomycetota</taxon>
        <taxon>Actinomycetes</taxon>
        <taxon>Micrococcales</taxon>
        <taxon>Micrococcaceae</taxon>
        <taxon>Glutamicibacter</taxon>
    </lineage>
</organism>
<evidence type="ECO:0000313" key="3">
    <source>
        <dbReference type="Proteomes" id="UP000316612"/>
    </source>
</evidence>
<evidence type="ECO:0000256" key="1">
    <source>
        <dbReference type="SAM" id="Phobius"/>
    </source>
</evidence>
<proteinExistence type="predicted"/>
<keyword evidence="1" id="KW-0472">Membrane</keyword>
<comment type="caution">
    <text evidence="2">The sequence shown here is derived from an EMBL/GenBank/DDBJ whole genome shotgun (WGS) entry which is preliminary data.</text>
</comment>
<accession>A0A4Y4DVF2</accession>
<name>A0A4Y4DVF2_GLUUR</name>
<dbReference type="EMBL" id="BJNY01000018">
    <property type="protein sequence ID" value="GED07348.1"/>
    <property type="molecule type" value="Genomic_DNA"/>
</dbReference>
<keyword evidence="1" id="KW-0812">Transmembrane</keyword>
<reference evidence="2 3" key="1">
    <citation type="submission" date="2019-06" db="EMBL/GenBank/DDBJ databases">
        <title>Whole genome shotgun sequence of Glutamicibacter uratoxydans NBRC 15515.</title>
        <authorList>
            <person name="Hosoyama A."/>
            <person name="Uohara A."/>
            <person name="Ohji S."/>
            <person name="Ichikawa N."/>
        </authorList>
    </citation>
    <scope>NUCLEOTIDE SEQUENCE [LARGE SCALE GENOMIC DNA]</scope>
    <source>
        <strain evidence="2 3">NBRC 15515</strain>
    </source>
</reference>
<keyword evidence="3" id="KW-1185">Reference proteome</keyword>
<keyword evidence="1" id="KW-1133">Transmembrane helix</keyword>
<dbReference type="AlphaFoldDB" id="A0A4Y4DVF2"/>
<evidence type="ECO:0000313" key="2">
    <source>
        <dbReference type="EMBL" id="GED07348.1"/>
    </source>
</evidence>
<dbReference type="Proteomes" id="UP000316612">
    <property type="component" value="Unassembled WGS sequence"/>
</dbReference>
<protein>
    <submittedName>
        <fullName evidence="2">Uncharacterized protein</fullName>
    </submittedName>
</protein>
<sequence>MPYVEALVPSIALGLLFWYVIKGISNADRKERQAEAEADALIAQHAQADTTSRDK</sequence>
<feature type="transmembrane region" description="Helical" evidence="1">
    <location>
        <begin position="6"/>
        <end position="24"/>
    </location>
</feature>